<dbReference type="InterPro" id="IPR009061">
    <property type="entry name" value="DNA-bd_dom_put_sf"/>
</dbReference>
<evidence type="ECO:0000256" key="3">
    <source>
        <dbReference type="ARBA" id="ARBA00023125"/>
    </source>
</evidence>
<dbReference type="InterPro" id="IPR000551">
    <property type="entry name" value="MerR-type_HTH_dom"/>
</dbReference>
<dbReference type="Gene3D" id="1.10.1660.10">
    <property type="match status" value="1"/>
</dbReference>
<dbReference type="InterPro" id="IPR011256">
    <property type="entry name" value="Reg_factor_effector_dom_sf"/>
</dbReference>
<gene>
    <name evidence="6" type="primary">bmrR_2</name>
    <name evidence="6" type="ORF">ECLFYP2_02523</name>
</gene>
<dbReference type="RefSeq" id="WP_016609707.1">
    <property type="nucleotide sequence ID" value="NZ_CABHBI010000001.1"/>
</dbReference>
<dbReference type="SMART" id="SM00871">
    <property type="entry name" value="AraC_E_bind"/>
    <property type="match status" value="1"/>
</dbReference>
<protein>
    <submittedName>
        <fullName evidence="6">Multidrug-efflux transporter 1 regulator</fullName>
    </submittedName>
</protein>
<evidence type="ECO:0000259" key="5">
    <source>
        <dbReference type="PROSITE" id="PS50937"/>
    </source>
</evidence>
<sequence>MTQECEKTPDKLYRIGMFSKMNQVTIKTLRYYDEVGLLKPHFIDPDNGYRYYISSQLAPLHRLLALRRMGYNIDEIKQVQAGESERRILHRKRQQLMREITERMAMLTQIEGYLQQEEANYQMIVKRLPAVIVASMRMVVPSFDRLFSMIPEMGLQMETAGCICALPEYCFTIYHDNEYKEENIDVEVCEAVTEMKDNQGNLTFKQIEEVPEAVCTVHKGAYTEFPKAYAAVIQFAENNGYRITGPFRESYIDGIWNKESEEEWLTEIQLPVEKISR</sequence>
<name>A0A6N3C708_ENTCA</name>
<keyword evidence="2" id="KW-0805">Transcription regulation</keyword>
<evidence type="ECO:0000256" key="1">
    <source>
        <dbReference type="ARBA" id="ARBA00022491"/>
    </source>
</evidence>
<dbReference type="InterPro" id="IPR010499">
    <property type="entry name" value="AraC_E-bd"/>
</dbReference>
<dbReference type="CDD" id="cd01107">
    <property type="entry name" value="HTH_BmrR"/>
    <property type="match status" value="1"/>
</dbReference>
<evidence type="ECO:0000313" key="6">
    <source>
        <dbReference type="EMBL" id="VYU12756.1"/>
    </source>
</evidence>
<dbReference type="GO" id="GO:0003700">
    <property type="term" value="F:DNA-binding transcription factor activity"/>
    <property type="evidence" value="ECO:0007669"/>
    <property type="project" value="InterPro"/>
</dbReference>
<dbReference type="Gene3D" id="3.20.80.10">
    <property type="entry name" value="Regulatory factor, effector binding domain"/>
    <property type="match status" value="1"/>
</dbReference>
<evidence type="ECO:0000256" key="2">
    <source>
        <dbReference type="ARBA" id="ARBA00023015"/>
    </source>
</evidence>
<keyword evidence="3" id="KW-0238">DNA-binding</keyword>
<dbReference type="GO" id="GO:0003677">
    <property type="term" value="F:DNA binding"/>
    <property type="evidence" value="ECO:0007669"/>
    <property type="project" value="UniProtKB-KW"/>
</dbReference>
<keyword evidence="1" id="KW-0678">Repressor</keyword>
<dbReference type="SUPFAM" id="SSF55136">
    <property type="entry name" value="Probable bacterial effector-binding domain"/>
    <property type="match status" value="1"/>
</dbReference>
<dbReference type="InterPro" id="IPR029442">
    <property type="entry name" value="GyrI-like"/>
</dbReference>
<dbReference type="InterPro" id="IPR047057">
    <property type="entry name" value="MerR_fam"/>
</dbReference>
<dbReference type="Pfam" id="PF06445">
    <property type="entry name" value="GyrI-like"/>
    <property type="match status" value="1"/>
</dbReference>
<feature type="domain" description="HTH merR-type" evidence="5">
    <location>
        <begin position="12"/>
        <end position="82"/>
    </location>
</feature>
<dbReference type="PANTHER" id="PTHR30204:SF69">
    <property type="entry name" value="MERR-FAMILY TRANSCRIPTIONAL REGULATOR"/>
    <property type="match status" value="1"/>
</dbReference>
<keyword evidence="4" id="KW-0804">Transcription</keyword>
<dbReference type="SUPFAM" id="SSF46955">
    <property type="entry name" value="Putative DNA-binding domain"/>
    <property type="match status" value="1"/>
</dbReference>
<dbReference type="PROSITE" id="PS50937">
    <property type="entry name" value="HTH_MERR_2"/>
    <property type="match status" value="1"/>
</dbReference>
<reference evidence="6" key="1">
    <citation type="submission" date="2019-11" db="EMBL/GenBank/DDBJ databases">
        <authorList>
            <person name="Feng L."/>
        </authorList>
    </citation>
    <scope>NUCLEOTIDE SEQUENCE</scope>
    <source>
        <strain evidence="6">ECasseliflavusLFYP2</strain>
    </source>
</reference>
<dbReference type="EMBL" id="CACRTX010000008">
    <property type="protein sequence ID" value="VYU12756.1"/>
    <property type="molecule type" value="Genomic_DNA"/>
</dbReference>
<organism evidence="6">
    <name type="scientific">Enterococcus casseliflavus</name>
    <name type="common">Enterococcus flavescens</name>
    <dbReference type="NCBI Taxonomy" id="37734"/>
    <lineage>
        <taxon>Bacteria</taxon>
        <taxon>Bacillati</taxon>
        <taxon>Bacillota</taxon>
        <taxon>Bacilli</taxon>
        <taxon>Lactobacillales</taxon>
        <taxon>Enterococcaceae</taxon>
        <taxon>Enterococcus</taxon>
    </lineage>
</organism>
<evidence type="ECO:0000256" key="4">
    <source>
        <dbReference type="ARBA" id="ARBA00023163"/>
    </source>
</evidence>
<proteinExistence type="predicted"/>
<dbReference type="AlphaFoldDB" id="A0A6N3C708"/>
<accession>A0A6N3C708</accession>
<dbReference type="Pfam" id="PF13411">
    <property type="entry name" value="MerR_1"/>
    <property type="match status" value="1"/>
</dbReference>
<dbReference type="SMART" id="SM00422">
    <property type="entry name" value="HTH_MERR"/>
    <property type="match status" value="1"/>
</dbReference>
<dbReference type="PANTHER" id="PTHR30204">
    <property type="entry name" value="REDOX-CYCLING DRUG-SENSING TRANSCRIPTIONAL ACTIVATOR SOXR"/>
    <property type="match status" value="1"/>
</dbReference>